<keyword evidence="12 19" id="KW-1133">Transmembrane helix</keyword>
<comment type="subcellular location">
    <subcellularLocation>
        <location evidence="2 19">Cell membrane</location>
        <topology evidence="2 19">Multi-pass membrane protein</topology>
    </subcellularLocation>
</comment>
<comment type="caution">
    <text evidence="19">Lacks conserved residue(s) required for the propagation of feature annotation.</text>
</comment>
<dbReference type="GO" id="GO:0051073">
    <property type="term" value="F:adenosylcobinamide-GDP ribazoletransferase activity"/>
    <property type="evidence" value="ECO:0007669"/>
    <property type="project" value="UniProtKB-UniRule"/>
</dbReference>
<feature type="transmembrane region" description="Helical" evidence="19">
    <location>
        <begin position="53"/>
        <end position="70"/>
    </location>
</feature>
<comment type="function">
    <text evidence="14 19">Joins adenosylcobinamide-GDP and alpha-ribazole to generate adenosylcobalamin (Ado-cobalamin). Also synthesizes adenosylcobalamin 5'-phosphate from adenosylcobinamide-GDP and alpha-ribazole 5'-phosphate.</text>
</comment>
<keyword evidence="8 19" id="KW-0169">Cobalamin biosynthesis</keyword>
<comment type="catalytic activity">
    <reaction evidence="17 19">
        <text>alpha-ribazole + adenosylcob(III)inamide-GDP = adenosylcob(III)alamin + GMP + H(+)</text>
        <dbReference type="Rhea" id="RHEA:16049"/>
        <dbReference type="ChEBI" id="CHEBI:10329"/>
        <dbReference type="ChEBI" id="CHEBI:15378"/>
        <dbReference type="ChEBI" id="CHEBI:18408"/>
        <dbReference type="ChEBI" id="CHEBI:58115"/>
        <dbReference type="ChEBI" id="CHEBI:60487"/>
        <dbReference type="EC" id="2.7.8.26"/>
    </reaction>
</comment>
<reference evidence="21" key="1">
    <citation type="submission" date="2016-10" db="EMBL/GenBank/DDBJ databases">
        <authorList>
            <person name="Varghese N."/>
        </authorList>
    </citation>
    <scope>NUCLEOTIDE SEQUENCE [LARGE SCALE GENOMIC DNA]</scope>
    <source>
        <strain evidence="21">DSM 17980</strain>
    </source>
</reference>
<evidence type="ECO:0000256" key="19">
    <source>
        <dbReference type="HAMAP-Rule" id="MF_00719"/>
    </source>
</evidence>
<dbReference type="GO" id="GO:0009236">
    <property type="term" value="P:cobalamin biosynthetic process"/>
    <property type="evidence" value="ECO:0007669"/>
    <property type="project" value="UniProtKB-UniRule"/>
</dbReference>
<dbReference type="EC" id="2.7.8.26" evidence="5 19"/>
<evidence type="ECO:0000256" key="3">
    <source>
        <dbReference type="ARBA" id="ARBA00004663"/>
    </source>
</evidence>
<evidence type="ECO:0000256" key="4">
    <source>
        <dbReference type="ARBA" id="ARBA00010561"/>
    </source>
</evidence>
<organism evidence="20 21">
    <name type="scientific">Alicyclobacillus macrosporangiidus</name>
    <dbReference type="NCBI Taxonomy" id="392015"/>
    <lineage>
        <taxon>Bacteria</taxon>
        <taxon>Bacillati</taxon>
        <taxon>Bacillota</taxon>
        <taxon>Bacilli</taxon>
        <taxon>Bacillales</taxon>
        <taxon>Alicyclobacillaceae</taxon>
        <taxon>Alicyclobacillus</taxon>
    </lineage>
</organism>
<comment type="pathway">
    <text evidence="3 19">Cofactor biosynthesis; adenosylcobalamin biosynthesis; adenosylcobalamin from cob(II)yrinate a,c-diamide: step 7/7.</text>
</comment>
<feature type="transmembrane region" description="Helical" evidence="19">
    <location>
        <begin position="195"/>
        <end position="215"/>
    </location>
</feature>
<comment type="similarity">
    <text evidence="4 19">Belongs to the CobS family.</text>
</comment>
<evidence type="ECO:0000256" key="12">
    <source>
        <dbReference type="ARBA" id="ARBA00022989"/>
    </source>
</evidence>
<gene>
    <name evidence="19" type="primary">cobS</name>
    <name evidence="20" type="ORF">SAMN05421543_11098</name>
</gene>
<dbReference type="GO" id="GO:0005886">
    <property type="term" value="C:plasma membrane"/>
    <property type="evidence" value="ECO:0007669"/>
    <property type="project" value="UniProtKB-SubCell"/>
</dbReference>
<evidence type="ECO:0000313" key="20">
    <source>
        <dbReference type="EMBL" id="SFU85646.1"/>
    </source>
</evidence>
<comment type="catalytic activity">
    <reaction evidence="18 19">
        <text>alpha-ribazole 5'-phosphate + adenosylcob(III)inamide-GDP = adenosylcob(III)alamin 5'-phosphate + GMP + H(+)</text>
        <dbReference type="Rhea" id="RHEA:23560"/>
        <dbReference type="ChEBI" id="CHEBI:15378"/>
        <dbReference type="ChEBI" id="CHEBI:57918"/>
        <dbReference type="ChEBI" id="CHEBI:58115"/>
        <dbReference type="ChEBI" id="CHEBI:60487"/>
        <dbReference type="ChEBI" id="CHEBI:60493"/>
        <dbReference type="EC" id="2.7.8.26"/>
    </reaction>
</comment>
<dbReference type="Proteomes" id="UP000183508">
    <property type="component" value="Unassembled WGS sequence"/>
</dbReference>
<evidence type="ECO:0000256" key="9">
    <source>
        <dbReference type="ARBA" id="ARBA00022679"/>
    </source>
</evidence>
<evidence type="ECO:0000256" key="10">
    <source>
        <dbReference type="ARBA" id="ARBA00022692"/>
    </source>
</evidence>
<keyword evidence="13 19" id="KW-0472">Membrane</keyword>
<dbReference type="InterPro" id="IPR003805">
    <property type="entry name" value="CobS"/>
</dbReference>
<evidence type="ECO:0000256" key="14">
    <source>
        <dbReference type="ARBA" id="ARBA00025228"/>
    </source>
</evidence>
<evidence type="ECO:0000256" key="13">
    <source>
        <dbReference type="ARBA" id="ARBA00023136"/>
    </source>
</evidence>
<evidence type="ECO:0000256" key="2">
    <source>
        <dbReference type="ARBA" id="ARBA00004651"/>
    </source>
</evidence>
<keyword evidence="11 19" id="KW-0460">Magnesium</keyword>
<dbReference type="PANTHER" id="PTHR34148:SF1">
    <property type="entry name" value="ADENOSYLCOBINAMIDE-GDP RIBAZOLETRANSFERASE"/>
    <property type="match status" value="1"/>
</dbReference>
<dbReference type="EMBL" id="FPBV01000010">
    <property type="protein sequence ID" value="SFU85646.1"/>
    <property type="molecule type" value="Genomic_DNA"/>
</dbReference>
<evidence type="ECO:0000256" key="5">
    <source>
        <dbReference type="ARBA" id="ARBA00013200"/>
    </source>
</evidence>
<dbReference type="AlphaFoldDB" id="A0A1I7JKD9"/>
<evidence type="ECO:0000256" key="7">
    <source>
        <dbReference type="ARBA" id="ARBA00022475"/>
    </source>
</evidence>
<feature type="transmembrane region" description="Helical" evidence="19">
    <location>
        <begin position="227"/>
        <end position="246"/>
    </location>
</feature>
<name>A0A1I7JKD9_9BACL</name>
<evidence type="ECO:0000256" key="1">
    <source>
        <dbReference type="ARBA" id="ARBA00001946"/>
    </source>
</evidence>
<dbReference type="OrthoDB" id="9794626at2"/>
<evidence type="ECO:0000313" key="21">
    <source>
        <dbReference type="Proteomes" id="UP000183508"/>
    </source>
</evidence>
<keyword evidence="9 19" id="KW-0808">Transferase</keyword>
<dbReference type="STRING" id="392015.SAMN05421543_11098"/>
<dbReference type="GO" id="GO:0008818">
    <property type="term" value="F:cobalamin 5'-phosphate synthase activity"/>
    <property type="evidence" value="ECO:0007669"/>
    <property type="project" value="UniProtKB-UniRule"/>
</dbReference>
<evidence type="ECO:0000256" key="11">
    <source>
        <dbReference type="ARBA" id="ARBA00022842"/>
    </source>
</evidence>
<dbReference type="UniPathway" id="UPA00148">
    <property type="reaction ID" value="UER00238"/>
</dbReference>
<protein>
    <recommendedName>
        <fullName evidence="6 19">Adenosylcobinamide-GDP ribazoletransferase</fullName>
        <ecNumber evidence="5 19">2.7.8.26</ecNumber>
    </recommendedName>
    <alternativeName>
        <fullName evidence="16 19">Cobalamin synthase</fullName>
    </alternativeName>
    <alternativeName>
        <fullName evidence="15 19">Cobalamin-5'-phosphate synthase</fullName>
    </alternativeName>
</protein>
<evidence type="ECO:0000256" key="17">
    <source>
        <dbReference type="ARBA" id="ARBA00048623"/>
    </source>
</evidence>
<dbReference type="PANTHER" id="PTHR34148">
    <property type="entry name" value="ADENOSYLCOBINAMIDE-GDP RIBAZOLETRANSFERASE"/>
    <property type="match status" value="1"/>
</dbReference>
<keyword evidence="7 19" id="KW-1003">Cell membrane</keyword>
<dbReference type="RefSeq" id="WP_074952560.1">
    <property type="nucleotide sequence ID" value="NZ_FPBV01000010.1"/>
</dbReference>
<keyword evidence="21" id="KW-1185">Reference proteome</keyword>
<evidence type="ECO:0000256" key="6">
    <source>
        <dbReference type="ARBA" id="ARBA00015850"/>
    </source>
</evidence>
<keyword evidence="10 19" id="KW-0812">Transmembrane</keyword>
<evidence type="ECO:0000256" key="18">
    <source>
        <dbReference type="ARBA" id="ARBA00049504"/>
    </source>
</evidence>
<sequence>MRMSIQASAVRTVRAGGRAFLLAFRFLTILPIPTAGSQALTEPSPADLRRSALFFPLAGAVLGWGVWAVSRGLAEVVSPLGAAVVAVTGYTVATGALHLDGLMDVADAVASRRRGAEAIAVMKDSRVGAAGAVAGMLALAGKIAAITALAGGSAGWGPFVLVPALARLGMVWAMAGAGPAGSSGLGAVFARRVPAWVVAGATACALGASAAAMAWGGPWAVGGHGSGLWTAAGLWAAAVIAVRVYTAWAARRFGGMTGDLYGGLNEGMEWLGWLWVSHG</sequence>
<comment type="cofactor">
    <cofactor evidence="1 19">
        <name>Mg(2+)</name>
        <dbReference type="ChEBI" id="CHEBI:18420"/>
    </cofactor>
</comment>
<accession>A0A1I7JKD9</accession>
<dbReference type="HAMAP" id="MF_00719">
    <property type="entry name" value="CobS"/>
    <property type="match status" value="1"/>
</dbReference>
<proteinExistence type="inferred from homology"/>
<dbReference type="Pfam" id="PF02654">
    <property type="entry name" value="CobS"/>
    <property type="match status" value="1"/>
</dbReference>
<evidence type="ECO:0000256" key="8">
    <source>
        <dbReference type="ARBA" id="ARBA00022573"/>
    </source>
</evidence>
<evidence type="ECO:0000256" key="15">
    <source>
        <dbReference type="ARBA" id="ARBA00032605"/>
    </source>
</evidence>
<evidence type="ECO:0000256" key="16">
    <source>
        <dbReference type="ARBA" id="ARBA00032853"/>
    </source>
</evidence>